<feature type="domain" description="Metallo-beta-lactamase" evidence="2">
    <location>
        <begin position="26"/>
        <end position="247"/>
    </location>
</feature>
<evidence type="ECO:0000313" key="5">
    <source>
        <dbReference type="Proteomes" id="UP000515947"/>
    </source>
</evidence>
<evidence type="ECO:0000313" key="4">
    <source>
        <dbReference type="EMBL" id="QNN51874.1"/>
    </source>
</evidence>
<dbReference type="InterPro" id="IPR050698">
    <property type="entry name" value="MBL"/>
</dbReference>
<dbReference type="InterPro" id="IPR011108">
    <property type="entry name" value="RMMBL"/>
</dbReference>
<proteinExistence type="predicted"/>
<organism evidence="4 5">
    <name type="scientific">Nocardioides mesophilus</name>
    <dbReference type="NCBI Taxonomy" id="433659"/>
    <lineage>
        <taxon>Bacteria</taxon>
        <taxon>Bacillati</taxon>
        <taxon>Actinomycetota</taxon>
        <taxon>Actinomycetes</taxon>
        <taxon>Propionibacteriales</taxon>
        <taxon>Nocardioidaceae</taxon>
        <taxon>Nocardioides</taxon>
    </lineage>
</organism>
<dbReference type="EMBL" id="CP060713">
    <property type="protein sequence ID" value="QNN51874.1"/>
    <property type="molecule type" value="Genomic_DNA"/>
</dbReference>
<dbReference type="Gene3D" id="3.40.50.10890">
    <property type="match status" value="1"/>
</dbReference>
<protein>
    <submittedName>
        <fullName evidence="4">MBL fold metallo-hydrolase</fullName>
    </submittedName>
</protein>
<accession>A0A7G9R8E9</accession>
<evidence type="ECO:0000259" key="2">
    <source>
        <dbReference type="SMART" id="SM00849"/>
    </source>
</evidence>
<keyword evidence="1 4" id="KW-0378">Hydrolase</keyword>
<dbReference type="AlphaFoldDB" id="A0A7G9R8E9"/>
<dbReference type="Proteomes" id="UP000515947">
    <property type="component" value="Chromosome"/>
</dbReference>
<keyword evidence="5" id="KW-1185">Reference proteome</keyword>
<gene>
    <name evidence="4" type="ORF">H9L09_15230</name>
</gene>
<dbReference type="InterPro" id="IPR001279">
    <property type="entry name" value="Metallo-B-lactamas"/>
</dbReference>
<evidence type="ECO:0000256" key="1">
    <source>
        <dbReference type="ARBA" id="ARBA00022801"/>
    </source>
</evidence>
<dbReference type="PANTHER" id="PTHR11203:SF37">
    <property type="entry name" value="INTEGRATOR COMPLEX SUBUNIT 11"/>
    <property type="match status" value="1"/>
</dbReference>
<dbReference type="InterPro" id="IPR022712">
    <property type="entry name" value="Beta_Casp"/>
</dbReference>
<sequence length="468" mass="50762">MTAAASSREGVPHASLTFHGAAGTVTGSRFLLQTDRSRVLVDAGLFQGERAWRRRNWEPPFVDPGSLDAAVLTHAHLDHSGYLPVLAAHGFTGPVWCTARTAELAEIVLLDAAHLQEQEAERALLHGYSKHDPPRPLFTTEDATRALRLLRPIAVELLQRVTPDIDVRLRPAGHILGSSFAEVDVAGCRMLFSGDLGRPGHPLLSPPAAPHDVDVAVVESTYGDSLHPAQDEEHLAAVINRTVRRGGSCLMPAFAVDRTPVIVHSLVRMQAARRIPRLPIYVDSPMALRAWEVYRSALADGDADLRPDLKPDDLGWDENVIRVPDAAGSEALNEPDRPCIIVSASGMATGGRVLHHLRAQLPHERNSVILTGFQVPGTRGQALADGAQHLKIYGSYVPVHAEVVSVLGFSAHADCAQLVTWLSRISDPEVVYVVHGTETSAAALAKRLRKQLGWTTVAPRFGERVRLV</sequence>
<dbReference type="InterPro" id="IPR036866">
    <property type="entry name" value="RibonucZ/Hydroxyglut_hydro"/>
</dbReference>
<dbReference type="GO" id="GO:0004521">
    <property type="term" value="F:RNA endonuclease activity"/>
    <property type="evidence" value="ECO:0007669"/>
    <property type="project" value="TreeGrafter"/>
</dbReference>
<dbReference type="PANTHER" id="PTHR11203">
    <property type="entry name" value="CLEAVAGE AND POLYADENYLATION SPECIFICITY FACTOR FAMILY MEMBER"/>
    <property type="match status" value="1"/>
</dbReference>
<dbReference type="Gene3D" id="3.60.15.10">
    <property type="entry name" value="Ribonuclease Z/Hydroxyacylglutathione hydrolase-like"/>
    <property type="match status" value="1"/>
</dbReference>
<dbReference type="Pfam" id="PF00753">
    <property type="entry name" value="Lactamase_B"/>
    <property type="match status" value="1"/>
</dbReference>
<dbReference type="Pfam" id="PF07521">
    <property type="entry name" value="RMMBL"/>
    <property type="match status" value="1"/>
</dbReference>
<dbReference type="GO" id="GO:0016787">
    <property type="term" value="F:hydrolase activity"/>
    <property type="evidence" value="ECO:0007669"/>
    <property type="project" value="UniProtKB-KW"/>
</dbReference>
<reference evidence="4 5" key="1">
    <citation type="submission" date="2020-08" db="EMBL/GenBank/DDBJ databases">
        <title>Genome sequence of Nocardioides mesophilus KACC 16243T.</title>
        <authorList>
            <person name="Hyun D.-W."/>
            <person name="Bae J.-W."/>
        </authorList>
    </citation>
    <scope>NUCLEOTIDE SEQUENCE [LARGE SCALE GENOMIC DNA]</scope>
    <source>
        <strain evidence="4 5">KACC 16243</strain>
    </source>
</reference>
<dbReference type="CDD" id="cd16295">
    <property type="entry name" value="TTHA0252-CPSF-like_MBL-fold"/>
    <property type="match status" value="1"/>
</dbReference>
<dbReference type="SUPFAM" id="SSF56281">
    <property type="entry name" value="Metallo-hydrolase/oxidoreductase"/>
    <property type="match status" value="1"/>
</dbReference>
<dbReference type="SMART" id="SM01027">
    <property type="entry name" value="Beta-Casp"/>
    <property type="match status" value="1"/>
</dbReference>
<dbReference type="RefSeq" id="WP_187577717.1">
    <property type="nucleotide sequence ID" value="NZ_CP060713.1"/>
</dbReference>
<dbReference type="SMART" id="SM00849">
    <property type="entry name" value="Lactamase_B"/>
    <property type="match status" value="1"/>
</dbReference>
<dbReference type="Pfam" id="PF10996">
    <property type="entry name" value="Beta-Casp"/>
    <property type="match status" value="1"/>
</dbReference>
<evidence type="ECO:0000259" key="3">
    <source>
        <dbReference type="SMART" id="SM01027"/>
    </source>
</evidence>
<feature type="domain" description="Beta-Casp" evidence="3">
    <location>
        <begin position="259"/>
        <end position="383"/>
    </location>
</feature>
<name>A0A7G9R8E9_9ACTN</name>
<dbReference type="KEGG" id="nmes:H9L09_15230"/>